<comment type="caution">
    <text evidence="1">The sequence shown here is derived from an EMBL/GenBank/DDBJ whole genome shotgun (WGS) entry which is preliminary data.</text>
</comment>
<dbReference type="EMBL" id="NMQA01000019">
    <property type="protein sequence ID" value="PMB00800.1"/>
    <property type="molecule type" value="Genomic_DNA"/>
</dbReference>
<evidence type="ECO:0008006" key="3">
    <source>
        <dbReference type="Google" id="ProtNLM"/>
    </source>
</evidence>
<dbReference type="RefSeq" id="WP_102171204.1">
    <property type="nucleotide sequence ID" value="NZ_NMQA01000019.1"/>
</dbReference>
<accession>A0A2N6KLS2</accession>
<evidence type="ECO:0000313" key="2">
    <source>
        <dbReference type="Proteomes" id="UP000235025"/>
    </source>
</evidence>
<name>A0A2N6KLS2_9CYAN</name>
<sequence>MTQTEQTVEKTQRDQMDPWLASLLKAREVRGIQALDPATKQRFVKVRRAVLGINELVASGEKPEVILAKLETMEPELLGFALEGVGMALAKQDMFTPGELNRVEAFVAGTSITYQIMVFLGVGALLATDKLPLEPFITSYLEPFNPLRVWAIADGYGFQSGMLHWQDYLYGQPRPEYFSGYTSRIFDQGLGRSIWLIDAGNVTHIQETIATFSPSRQADLWCGIGYVCSSIGGVQRETLEALGTAAGAYLPALAQGAACAAKFRRMLGTPAAHVELAHTILSELVANAADTTDLIQEKLPNIGATPVQSLWQNYRAYLICN</sequence>
<reference evidence="1 2" key="1">
    <citation type="submission" date="2017-07" db="EMBL/GenBank/DDBJ databases">
        <title>Genomes of Fischerella (Mastigocladus) sp. strains.</title>
        <authorList>
            <person name="Miller S.R."/>
        </authorList>
    </citation>
    <scope>NUCLEOTIDE SEQUENCE [LARGE SCALE GENOMIC DNA]</scope>
    <source>
        <strain evidence="1 2">CCMEE 5268</strain>
    </source>
</reference>
<gene>
    <name evidence="1" type="ORF">CEN50_01800</name>
</gene>
<proteinExistence type="predicted"/>
<dbReference type="InterPro" id="IPR012964">
    <property type="entry name" value="DUF1702"/>
</dbReference>
<dbReference type="Proteomes" id="UP000235025">
    <property type="component" value="Unassembled WGS sequence"/>
</dbReference>
<dbReference type="Pfam" id="PF08012">
    <property type="entry name" value="DUF1702"/>
    <property type="match status" value="1"/>
</dbReference>
<protein>
    <recommendedName>
        <fullName evidence="3">DUF1702 family protein</fullName>
    </recommendedName>
</protein>
<organism evidence="1 2">
    <name type="scientific">Fischerella thermalis CCMEE 5268</name>
    <dbReference type="NCBI Taxonomy" id="2019662"/>
    <lineage>
        <taxon>Bacteria</taxon>
        <taxon>Bacillati</taxon>
        <taxon>Cyanobacteriota</taxon>
        <taxon>Cyanophyceae</taxon>
        <taxon>Nostocales</taxon>
        <taxon>Hapalosiphonaceae</taxon>
        <taxon>Fischerella</taxon>
    </lineage>
</organism>
<dbReference type="AlphaFoldDB" id="A0A2N6KLS2"/>
<evidence type="ECO:0000313" key="1">
    <source>
        <dbReference type="EMBL" id="PMB00800.1"/>
    </source>
</evidence>